<gene>
    <name evidence="1" type="ORF">SCALOS_LOCUS6156</name>
</gene>
<reference evidence="1" key="1">
    <citation type="submission" date="2021-06" db="EMBL/GenBank/DDBJ databases">
        <authorList>
            <person name="Kallberg Y."/>
            <person name="Tangrot J."/>
            <person name="Rosling A."/>
        </authorList>
    </citation>
    <scope>NUCLEOTIDE SEQUENCE</scope>
    <source>
        <strain evidence="1">AU212A</strain>
    </source>
</reference>
<organism evidence="1 2">
    <name type="scientific">Scutellospora calospora</name>
    <dbReference type="NCBI Taxonomy" id="85575"/>
    <lineage>
        <taxon>Eukaryota</taxon>
        <taxon>Fungi</taxon>
        <taxon>Fungi incertae sedis</taxon>
        <taxon>Mucoromycota</taxon>
        <taxon>Glomeromycotina</taxon>
        <taxon>Glomeromycetes</taxon>
        <taxon>Diversisporales</taxon>
        <taxon>Gigasporaceae</taxon>
        <taxon>Scutellospora</taxon>
    </lineage>
</organism>
<feature type="non-terminal residue" evidence="1">
    <location>
        <position position="1"/>
    </location>
</feature>
<dbReference type="EMBL" id="CAJVPM010011242">
    <property type="protein sequence ID" value="CAG8579681.1"/>
    <property type="molecule type" value="Genomic_DNA"/>
</dbReference>
<proteinExistence type="predicted"/>
<keyword evidence="2" id="KW-1185">Reference proteome</keyword>
<evidence type="ECO:0000313" key="2">
    <source>
        <dbReference type="Proteomes" id="UP000789860"/>
    </source>
</evidence>
<sequence>QTKNITASSRAQEFSEDFVADSGILIYCFCNHRINYYNKAFVISYISSNGHIKNHEAYLKSTNKTYQQYLQSSLATADKKKEIICDLVMT</sequence>
<name>A0ACA9MA33_9GLOM</name>
<accession>A0ACA9MA33</accession>
<evidence type="ECO:0000313" key="1">
    <source>
        <dbReference type="EMBL" id="CAG8579681.1"/>
    </source>
</evidence>
<comment type="caution">
    <text evidence="1">The sequence shown here is derived from an EMBL/GenBank/DDBJ whole genome shotgun (WGS) entry which is preliminary data.</text>
</comment>
<dbReference type="Proteomes" id="UP000789860">
    <property type="component" value="Unassembled WGS sequence"/>
</dbReference>
<protein>
    <submittedName>
        <fullName evidence="1">7813_t:CDS:1</fullName>
    </submittedName>
</protein>